<evidence type="ECO:0000256" key="11">
    <source>
        <dbReference type="ARBA" id="ARBA00023157"/>
    </source>
</evidence>
<evidence type="ECO:0000256" key="9">
    <source>
        <dbReference type="ARBA" id="ARBA00022963"/>
    </source>
</evidence>
<accession>A0A9P0GIZ2</accession>
<dbReference type="GO" id="GO:0005576">
    <property type="term" value="C:extracellular region"/>
    <property type="evidence" value="ECO:0007669"/>
    <property type="project" value="UniProtKB-SubCell"/>
</dbReference>
<keyword evidence="8" id="KW-0106">Calcium</keyword>
<dbReference type="EC" id="3.1.1.4" evidence="3"/>
<evidence type="ECO:0000256" key="6">
    <source>
        <dbReference type="ARBA" id="ARBA00022723"/>
    </source>
</evidence>
<evidence type="ECO:0000256" key="1">
    <source>
        <dbReference type="ARBA" id="ARBA00001913"/>
    </source>
</evidence>
<gene>
    <name evidence="14" type="ORF">PHAECO_LOCUS3913</name>
</gene>
<dbReference type="GO" id="GO:0004623">
    <property type="term" value="F:phospholipase A2 activity"/>
    <property type="evidence" value="ECO:0007669"/>
    <property type="project" value="UniProtKB-EC"/>
</dbReference>
<evidence type="ECO:0000313" key="15">
    <source>
        <dbReference type="Proteomes" id="UP001153737"/>
    </source>
</evidence>
<evidence type="ECO:0000256" key="3">
    <source>
        <dbReference type="ARBA" id="ARBA00013278"/>
    </source>
</evidence>
<dbReference type="GO" id="GO:0016042">
    <property type="term" value="P:lipid catabolic process"/>
    <property type="evidence" value="ECO:0007669"/>
    <property type="project" value="UniProtKB-KW"/>
</dbReference>
<evidence type="ECO:0000259" key="13">
    <source>
        <dbReference type="Pfam" id="PF05826"/>
    </source>
</evidence>
<evidence type="ECO:0000256" key="8">
    <source>
        <dbReference type="ARBA" id="ARBA00022837"/>
    </source>
</evidence>
<keyword evidence="11" id="KW-1015">Disulfide bond</keyword>
<dbReference type="CDD" id="cd04704">
    <property type="entry name" value="PLA2_bee_venom_like"/>
    <property type="match status" value="1"/>
</dbReference>
<evidence type="ECO:0000256" key="5">
    <source>
        <dbReference type="ARBA" id="ARBA00022525"/>
    </source>
</evidence>
<keyword evidence="10" id="KW-0443">Lipid metabolism</keyword>
<dbReference type="GO" id="GO:0050482">
    <property type="term" value="P:arachidonate secretion"/>
    <property type="evidence" value="ECO:0007669"/>
    <property type="project" value="InterPro"/>
</dbReference>
<evidence type="ECO:0000256" key="2">
    <source>
        <dbReference type="ARBA" id="ARBA00004613"/>
    </source>
</evidence>
<evidence type="ECO:0000256" key="10">
    <source>
        <dbReference type="ARBA" id="ARBA00023098"/>
    </source>
</evidence>
<comment type="cofactor">
    <cofactor evidence="1">
        <name>Ca(2+)</name>
        <dbReference type="ChEBI" id="CHEBI:29108"/>
    </cofactor>
</comment>
<organism evidence="14 15">
    <name type="scientific">Phaedon cochleariae</name>
    <name type="common">Mustard beetle</name>
    <dbReference type="NCBI Taxonomy" id="80249"/>
    <lineage>
        <taxon>Eukaryota</taxon>
        <taxon>Metazoa</taxon>
        <taxon>Ecdysozoa</taxon>
        <taxon>Arthropoda</taxon>
        <taxon>Hexapoda</taxon>
        <taxon>Insecta</taxon>
        <taxon>Pterygota</taxon>
        <taxon>Neoptera</taxon>
        <taxon>Endopterygota</taxon>
        <taxon>Coleoptera</taxon>
        <taxon>Polyphaga</taxon>
        <taxon>Cucujiformia</taxon>
        <taxon>Chrysomeloidea</taxon>
        <taxon>Chrysomelidae</taxon>
        <taxon>Chrysomelinae</taxon>
        <taxon>Chrysomelini</taxon>
        <taxon>Phaedon</taxon>
    </lineage>
</organism>
<keyword evidence="15" id="KW-1185">Reference proteome</keyword>
<proteinExistence type="predicted"/>
<dbReference type="Proteomes" id="UP001153737">
    <property type="component" value="Chromosome 13"/>
</dbReference>
<sequence>MNDYEYSNQICDIIFVFIYRESQENTEFHFSKCSVDGLKITWNDSIDQDFEYKVSHGKTTEMVEMCMPNRQFIYPGTKWCGQGNIADDYDDLGVYRDTDKCCRAHDKCPDTIEAYQTEHNLTNPAFYTRLSCECDMEFYRCLKSVNDFSSNQMGTIYFVALGTQCFKEDYPVTGCTEYTYFPFRKCLQYTFDETQEKHYQWFDLPNY</sequence>
<protein>
    <recommendedName>
        <fullName evidence="4">Phospholipase A2</fullName>
        <ecNumber evidence="3">3.1.1.4</ecNumber>
    </recommendedName>
    <alternativeName>
        <fullName evidence="12">Phosphatidylcholine 2-acylhydrolase</fullName>
    </alternativeName>
</protein>
<evidence type="ECO:0000256" key="12">
    <source>
        <dbReference type="ARBA" id="ARBA00029903"/>
    </source>
</evidence>
<keyword evidence="5" id="KW-0964">Secreted</keyword>
<comment type="subcellular location">
    <subcellularLocation>
        <location evidence="2">Secreted</location>
    </subcellularLocation>
</comment>
<evidence type="ECO:0000313" key="14">
    <source>
        <dbReference type="EMBL" id="CAH1119780.1"/>
    </source>
</evidence>
<dbReference type="SUPFAM" id="SSF48619">
    <property type="entry name" value="Phospholipase A2, PLA2"/>
    <property type="match status" value="1"/>
</dbReference>
<dbReference type="FunFam" id="1.20.90.10:FF:000002">
    <property type="entry name" value="Phospholipase A2 group III"/>
    <property type="match status" value="1"/>
</dbReference>
<reference evidence="14" key="1">
    <citation type="submission" date="2022-01" db="EMBL/GenBank/DDBJ databases">
        <authorList>
            <person name="King R."/>
        </authorList>
    </citation>
    <scope>NUCLEOTIDE SEQUENCE</scope>
</reference>
<name>A0A9P0GIZ2_PHACE</name>
<evidence type="ECO:0000256" key="7">
    <source>
        <dbReference type="ARBA" id="ARBA00022801"/>
    </source>
</evidence>
<evidence type="ECO:0000256" key="4">
    <source>
        <dbReference type="ARBA" id="ARBA00021721"/>
    </source>
</evidence>
<dbReference type="InterPro" id="IPR033113">
    <property type="entry name" value="PLA2_histidine"/>
</dbReference>
<dbReference type="GO" id="GO:0006644">
    <property type="term" value="P:phospholipid metabolic process"/>
    <property type="evidence" value="ECO:0007669"/>
    <property type="project" value="InterPro"/>
</dbReference>
<dbReference type="OrthoDB" id="10059604at2759"/>
<dbReference type="PROSITE" id="PS00118">
    <property type="entry name" value="PA2_HIS"/>
    <property type="match status" value="1"/>
</dbReference>
<dbReference type="AlphaFoldDB" id="A0A9P0GIZ2"/>
<dbReference type="GO" id="GO:0046872">
    <property type="term" value="F:metal ion binding"/>
    <property type="evidence" value="ECO:0007669"/>
    <property type="project" value="UniProtKB-KW"/>
</dbReference>
<dbReference type="Pfam" id="PF05826">
    <property type="entry name" value="Phospholip_A2_2"/>
    <property type="match status" value="1"/>
</dbReference>
<dbReference type="PANTHER" id="PTHR12253">
    <property type="entry name" value="RH14732P"/>
    <property type="match status" value="1"/>
</dbReference>
<feature type="domain" description="Phospholipase A2-like central" evidence="13">
    <location>
        <begin position="73"/>
        <end position="168"/>
    </location>
</feature>
<dbReference type="InterPro" id="IPR036444">
    <property type="entry name" value="PLipase_A2_dom_sf"/>
</dbReference>
<dbReference type="Gene3D" id="1.20.90.10">
    <property type="entry name" value="Phospholipase A2 domain"/>
    <property type="match status" value="1"/>
</dbReference>
<dbReference type="InterPro" id="IPR016090">
    <property type="entry name" value="PLA2-like_dom"/>
</dbReference>
<keyword evidence="6" id="KW-0479">Metal-binding</keyword>
<keyword evidence="9" id="KW-0442">Lipid degradation</keyword>
<dbReference type="EMBL" id="OU896719">
    <property type="protein sequence ID" value="CAH1119780.1"/>
    <property type="molecule type" value="Genomic_DNA"/>
</dbReference>
<reference evidence="14" key="2">
    <citation type="submission" date="2022-10" db="EMBL/GenBank/DDBJ databases">
        <authorList>
            <consortium name="ENA_rothamsted_submissions"/>
            <consortium name="culmorum"/>
            <person name="King R."/>
        </authorList>
    </citation>
    <scope>NUCLEOTIDE SEQUENCE</scope>
</reference>
<keyword evidence="7" id="KW-0378">Hydrolase</keyword>